<dbReference type="Pfam" id="PF07484">
    <property type="entry name" value="Collar"/>
    <property type="match status" value="1"/>
</dbReference>
<dbReference type="Gene3D" id="3.90.1340.10">
    <property type="entry name" value="Phage tail collar domain"/>
    <property type="match status" value="1"/>
</dbReference>
<dbReference type="EMBL" id="JBHTJR010000045">
    <property type="protein sequence ID" value="MFD0993145.1"/>
    <property type="molecule type" value="Genomic_DNA"/>
</dbReference>
<evidence type="ECO:0000313" key="3">
    <source>
        <dbReference type="EMBL" id="MFD0993145.1"/>
    </source>
</evidence>
<keyword evidence="4" id="KW-1185">Reference proteome</keyword>
<dbReference type="RefSeq" id="WP_386107104.1">
    <property type="nucleotide sequence ID" value="NZ_JBHTJR010000045.1"/>
</dbReference>
<sequence length="230" mass="24253">MNSLKKIIGLLFICFFLSNSSINAQQEGFLGEVKMFAGNFVPRGWALCQGQLLPIAQNQALFAIIGTIYGGDGRTTFALPDLRGRIPRGTGNGPGLQTAIIGQKGGTEFKTLSLLEMPVHSHGATFNSDGGTPTNISISIPAVDDTGNTAEPGNTSSFAKIETSSGEELNVYSNANPDTNLKPFNATAIINASGTVTVGNNGGSQSFDNRQPYTTINYIICINGVFPSRD</sequence>
<gene>
    <name evidence="3" type="ORF">ACFQ1U_08005</name>
</gene>
<organism evidence="3 4">
    <name type="scientific">Tenacibaculum geojense</name>
    <dbReference type="NCBI Taxonomy" id="915352"/>
    <lineage>
        <taxon>Bacteria</taxon>
        <taxon>Pseudomonadati</taxon>
        <taxon>Bacteroidota</taxon>
        <taxon>Flavobacteriia</taxon>
        <taxon>Flavobacteriales</taxon>
        <taxon>Flavobacteriaceae</taxon>
        <taxon>Tenacibaculum</taxon>
    </lineage>
</organism>
<accession>A0ABW3JSJ7</accession>
<dbReference type="Proteomes" id="UP001597062">
    <property type="component" value="Unassembled WGS sequence"/>
</dbReference>
<name>A0ABW3JSJ7_9FLAO</name>
<dbReference type="InterPro" id="IPR011083">
    <property type="entry name" value="Phage_tail_collar_dom"/>
</dbReference>
<feature type="signal peptide" evidence="1">
    <location>
        <begin position="1"/>
        <end position="24"/>
    </location>
</feature>
<feature type="chain" id="PRO_5045575638" evidence="1">
    <location>
        <begin position="25"/>
        <end position="230"/>
    </location>
</feature>
<reference evidence="4" key="1">
    <citation type="journal article" date="2019" name="Int. J. Syst. Evol. Microbiol.">
        <title>The Global Catalogue of Microorganisms (GCM) 10K type strain sequencing project: providing services to taxonomists for standard genome sequencing and annotation.</title>
        <authorList>
            <consortium name="The Broad Institute Genomics Platform"/>
            <consortium name="The Broad Institute Genome Sequencing Center for Infectious Disease"/>
            <person name="Wu L."/>
            <person name="Ma J."/>
        </authorList>
    </citation>
    <scope>NUCLEOTIDE SEQUENCE [LARGE SCALE GENOMIC DNA]</scope>
    <source>
        <strain evidence="4">CCUG 60527</strain>
    </source>
</reference>
<dbReference type="SUPFAM" id="SSF88874">
    <property type="entry name" value="Receptor-binding domain of short tail fibre protein gp12"/>
    <property type="match status" value="1"/>
</dbReference>
<comment type="caution">
    <text evidence="3">The sequence shown here is derived from an EMBL/GenBank/DDBJ whole genome shotgun (WGS) entry which is preliminary data.</text>
</comment>
<protein>
    <submittedName>
        <fullName evidence="3">Phage tail protein</fullName>
    </submittedName>
</protein>
<feature type="domain" description="Phage tail collar" evidence="2">
    <location>
        <begin position="31"/>
        <end position="87"/>
    </location>
</feature>
<proteinExistence type="predicted"/>
<evidence type="ECO:0000256" key="1">
    <source>
        <dbReference type="SAM" id="SignalP"/>
    </source>
</evidence>
<evidence type="ECO:0000313" key="4">
    <source>
        <dbReference type="Proteomes" id="UP001597062"/>
    </source>
</evidence>
<dbReference type="InterPro" id="IPR037053">
    <property type="entry name" value="Phage_tail_collar_dom_sf"/>
</dbReference>
<evidence type="ECO:0000259" key="2">
    <source>
        <dbReference type="Pfam" id="PF07484"/>
    </source>
</evidence>
<keyword evidence="1" id="KW-0732">Signal</keyword>